<dbReference type="Proteomes" id="UP000250369">
    <property type="component" value="Unassembled WGS sequence"/>
</dbReference>
<dbReference type="AlphaFoldDB" id="A0A329MR87"/>
<name>A0A329MR87_9BACL</name>
<sequence length="242" mass="28246">MIIHVYAICWNEEKMLPFFFEHYDHIADQYYIFDNGSTDKSLSMLRSHPKVNVEKFDVNGNSLVLSAMELFNQFWKQSRGKADWVIVCDVDEHFYHFDLRAYLQKCLSQGITLVVPCAYEMVSDCFPSKNKPLYETVKHGVRNPFYDKPQIFNPNGIQEINFIPGRHQAHPVGNIITPPITEVLLLHYKYLGYDYITSRYSTLKQGLRSDDIANGFGSQYLRNNQELLEIYSYLINHAVKVL</sequence>
<comment type="caution">
    <text evidence="1">The sequence shown here is derived from an EMBL/GenBank/DDBJ whole genome shotgun (WGS) entry which is preliminary data.</text>
</comment>
<reference evidence="1 2" key="1">
    <citation type="journal article" date="2009" name="Int. J. Syst. Evol. Microbiol.">
        <title>Paenibacillus contaminans sp. nov., isolated from a contaminated laboratory plate.</title>
        <authorList>
            <person name="Chou J.H."/>
            <person name="Lee J.H."/>
            <person name="Lin M.C."/>
            <person name="Chang P.S."/>
            <person name="Arun A.B."/>
            <person name="Young C.C."/>
            <person name="Chen W.M."/>
        </authorList>
    </citation>
    <scope>NUCLEOTIDE SEQUENCE [LARGE SCALE GENOMIC DNA]</scope>
    <source>
        <strain evidence="1 2">CKOBP-6</strain>
    </source>
</reference>
<dbReference type="OrthoDB" id="9802649at2"/>
<dbReference type="EMBL" id="QMFB01000003">
    <property type="protein sequence ID" value="RAV22062.1"/>
    <property type="molecule type" value="Genomic_DNA"/>
</dbReference>
<dbReference type="SUPFAM" id="SSF53448">
    <property type="entry name" value="Nucleotide-diphospho-sugar transferases"/>
    <property type="match status" value="1"/>
</dbReference>
<accession>A0A329MR87</accession>
<gene>
    <name evidence="1" type="ORF">DQG23_08495</name>
</gene>
<dbReference type="InterPro" id="IPR029044">
    <property type="entry name" value="Nucleotide-diphossugar_trans"/>
</dbReference>
<dbReference type="RefSeq" id="WP_113030371.1">
    <property type="nucleotide sequence ID" value="NZ_QMFB01000003.1"/>
</dbReference>
<dbReference type="GO" id="GO:0016740">
    <property type="term" value="F:transferase activity"/>
    <property type="evidence" value="ECO:0007669"/>
    <property type="project" value="UniProtKB-KW"/>
</dbReference>
<keyword evidence="2" id="KW-1185">Reference proteome</keyword>
<evidence type="ECO:0000313" key="2">
    <source>
        <dbReference type="Proteomes" id="UP000250369"/>
    </source>
</evidence>
<dbReference type="Gene3D" id="3.90.550.10">
    <property type="entry name" value="Spore Coat Polysaccharide Biosynthesis Protein SpsA, Chain A"/>
    <property type="match status" value="1"/>
</dbReference>
<keyword evidence="1" id="KW-0808">Transferase</keyword>
<protein>
    <submittedName>
        <fullName evidence="1">Glycosyltransferase family 2 protein</fullName>
    </submittedName>
</protein>
<evidence type="ECO:0000313" key="1">
    <source>
        <dbReference type="EMBL" id="RAV22062.1"/>
    </source>
</evidence>
<organism evidence="1 2">
    <name type="scientific">Paenibacillus contaminans</name>
    <dbReference type="NCBI Taxonomy" id="450362"/>
    <lineage>
        <taxon>Bacteria</taxon>
        <taxon>Bacillati</taxon>
        <taxon>Bacillota</taxon>
        <taxon>Bacilli</taxon>
        <taxon>Bacillales</taxon>
        <taxon>Paenibacillaceae</taxon>
        <taxon>Paenibacillus</taxon>
    </lineage>
</organism>
<dbReference type="Pfam" id="PF13704">
    <property type="entry name" value="Glyco_tranf_2_4"/>
    <property type="match status" value="1"/>
</dbReference>
<proteinExistence type="predicted"/>